<dbReference type="InterPro" id="IPR001478">
    <property type="entry name" value="PDZ"/>
</dbReference>
<dbReference type="SUPFAM" id="SSF50156">
    <property type="entry name" value="PDZ domain-like"/>
    <property type="match status" value="1"/>
</dbReference>
<dbReference type="EMBL" id="UOFP01000177">
    <property type="protein sequence ID" value="VAW87266.1"/>
    <property type="molecule type" value="Genomic_DNA"/>
</dbReference>
<name>A0A3B1A2Z9_9ZZZZ</name>
<accession>A0A3B1A2Z9</accession>
<dbReference type="Pfam" id="PF04187">
    <property type="entry name" value="Cofac_haem_bdg"/>
    <property type="match status" value="1"/>
</dbReference>
<dbReference type="SUPFAM" id="SSF159501">
    <property type="entry name" value="EreA/ChaN-like"/>
    <property type="match status" value="1"/>
</dbReference>
<dbReference type="AlphaFoldDB" id="A0A3B1A2Z9"/>
<feature type="region of interest" description="Disordered" evidence="1">
    <location>
        <begin position="1"/>
        <end position="32"/>
    </location>
</feature>
<reference evidence="3" key="1">
    <citation type="submission" date="2018-06" db="EMBL/GenBank/DDBJ databases">
        <authorList>
            <person name="Zhirakovskaya E."/>
        </authorList>
    </citation>
    <scope>NUCLEOTIDE SEQUENCE</scope>
</reference>
<proteinExistence type="predicted"/>
<dbReference type="Pfam" id="PF13180">
    <property type="entry name" value="PDZ_2"/>
    <property type="match status" value="1"/>
</dbReference>
<feature type="non-terminal residue" evidence="3">
    <location>
        <position position="391"/>
    </location>
</feature>
<dbReference type="Gene3D" id="2.30.42.10">
    <property type="match status" value="1"/>
</dbReference>
<organism evidence="3">
    <name type="scientific">hydrothermal vent metagenome</name>
    <dbReference type="NCBI Taxonomy" id="652676"/>
    <lineage>
        <taxon>unclassified sequences</taxon>
        <taxon>metagenomes</taxon>
        <taxon>ecological metagenomes</taxon>
    </lineage>
</organism>
<gene>
    <name evidence="3" type="ORF">MNBD_GAMMA18-1388</name>
</gene>
<feature type="non-terminal residue" evidence="3">
    <location>
        <position position="1"/>
    </location>
</feature>
<dbReference type="SMART" id="SM00228">
    <property type="entry name" value="PDZ"/>
    <property type="match status" value="1"/>
</dbReference>
<dbReference type="InterPro" id="IPR036034">
    <property type="entry name" value="PDZ_sf"/>
</dbReference>
<dbReference type="CDD" id="cd14727">
    <property type="entry name" value="ChanN-like"/>
    <property type="match status" value="1"/>
</dbReference>
<evidence type="ECO:0000313" key="3">
    <source>
        <dbReference type="EMBL" id="VAW87266.1"/>
    </source>
</evidence>
<protein>
    <recommendedName>
        <fullName evidence="2">PDZ domain-containing protein</fullName>
    </recommendedName>
</protein>
<evidence type="ECO:0000256" key="1">
    <source>
        <dbReference type="SAM" id="MobiDB-lite"/>
    </source>
</evidence>
<feature type="domain" description="PDZ" evidence="2">
    <location>
        <begin position="316"/>
        <end position="384"/>
    </location>
</feature>
<dbReference type="InterPro" id="IPR007314">
    <property type="entry name" value="Cofac_haem-bd_dom"/>
</dbReference>
<sequence>CATNGVNENEVSEEEPRPLIGNPEMPYPPEKEPEVGDILHMPTGLYVTQAQMMASALDQRIIYVGETHDSPAAHRFQLDVLKAMVERYPGEVVLGMEVFIPKQQAVIDKWVAGELDEPSFLRQSQWFKVWRADFAYYRELLEFARDNRIPVRGLNVEKALVRAVGSNPPDQLSEEQRQQLPDMSFVDPYQQAMVEAVFSGHGPGGKHVEGFKRVQVLWDQTMAENMVDYLQSPEGKGKRMMVVAGGHHVRYGYGIPRRVFNLMPTSYTVLGTREIVIPEEKQHQIMDITMPRFPMTAYDFVKHVVYETLPSKGVKLGVMFNMVEGGLKINQVIPESNAALAELQVDDLISHIDGVVMKDLYDIKYLLEKKSMGDSAQLQLTRNDEVIEVVV</sequence>
<dbReference type="Gene3D" id="3.40.50.11550">
    <property type="match status" value="1"/>
</dbReference>
<evidence type="ECO:0000259" key="2">
    <source>
        <dbReference type="SMART" id="SM00228"/>
    </source>
</evidence>